<keyword evidence="3" id="KW-1185">Reference proteome</keyword>
<comment type="caution">
    <text evidence="2">The sequence shown here is derived from an EMBL/GenBank/DDBJ whole genome shotgun (WGS) entry which is preliminary data.</text>
</comment>
<protein>
    <submittedName>
        <fullName evidence="2">MBL fold metallo-hydrolase</fullName>
    </submittedName>
</protein>
<dbReference type="OrthoDB" id="9773738at2"/>
<dbReference type="EMBL" id="QWFX01000016">
    <property type="protein sequence ID" value="RIJ26466.1"/>
    <property type="molecule type" value="Genomic_DNA"/>
</dbReference>
<dbReference type="Proteomes" id="UP000266385">
    <property type="component" value="Unassembled WGS sequence"/>
</dbReference>
<dbReference type="Gene3D" id="3.60.15.10">
    <property type="entry name" value="Ribonuclease Z/Hydroxyacylglutathione hydrolase-like"/>
    <property type="match status" value="1"/>
</dbReference>
<dbReference type="InterPro" id="IPR001279">
    <property type="entry name" value="Metallo-B-lactamas"/>
</dbReference>
<gene>
    <name evidence="2" type="ORF">D1223_15915</name>
</gene>
<evidence type="ECO:0000313" key="2">
    <source>
        <dbReference type="EMBL" id="RIJ26466.1"/>
    </source>
</evidence>
<name>A0A399R4G8_9PROT</name>
<dbReference type="PANTHER" id="PTHR13754">
    <property type="entry name" value="METALLO-BETA-LACTAMASE SUPERFAMILY PROTEIN"/>
    <property type="match status" value="1"/>
</dbReference>
<evidence type="ECO:0000313" key="3">
    <source>
        <dbReference type="Proteomes" id="UP000266385"/>
    </source>
</evidence>
<sequence length="333" mass="36722">MRRFLLILLLLLLLGPLIGIAIVDGQRAKDAKRLDEAWALATVDKVPEFGTTRSLEVLPLVNWHSDRDDLRTEPGVSYLIRTDSETILFDLGFNRFGETPSPLEHNMARLGVERSDIDTIFISHLHRDHVGGVDWARARSFSFGTQQADLGNASVYSPTEMNYPGLTVQTVTSPRALSNGIASTGPIPRRLFIGQIDEQALVINLEGRGLVVIVGCGHQTVPKLLERVEAAFDVPLYAIIGDLHYPVPEGRLYVAGIDAQRRLASGNGVFAPIDQSIIENEIELLSRELSFLALGGHDTHDAVFDQFEDVLGERFERVKVGAPIKFGGPREVQ</sequence>
<feature type="domain" description="Metallo-beta-lactamase" evidence="1">
    <location>
        <begin position="74"/>
        <end position="297"/>
    </location>
</feature>
<proteinExistence type="predicted"/>
<dbReference type="SUPFAM" id="SSF56281">
    <property type="entry name" value="Metallo-hydrolase/oxidoreductase"/>
    <property type="match status" value="1"/>
</dbReference>
<dbReference type="GO" id="GO:0016787">
    <property type="term" value="F:hydrolase activity"/>
    <property type="evidence" value="ECO:0007669"/>
    <property type="project" value="UniProtKB-KW"/>
</dbReference>
<dbReference type="AlphaFoldDB" id="A0A399R4G8"/>
<dbReference type="CDD" id="cd07713">
    <property type="entry name" value="DHPS-like_MBL-fold"/>
    <property type="match status" value="1"/>
</dbReference>
<keyword evidence="2" id="KW-0378">Hydrolase</keyword>
<accession>A0A399R4G8</accession>
<dbReference type="RefSeq" id="WP_119377423.1">
    <property type="nucleotide sequence ID" value="NZ_QWFX01000016.1"/>
</dbReference>
<dbReference type="Pfam" id="PF00753">
    <property type="entry name" value="Lactamase_B"/>
    <property type="match status" value="1"/>
</dbReference>
<dbReference type="InterPro" id="IPR052926">
    <property type="entry name" value="Metallo-beta-lactamase_dom"/>
</dbReference>
<reference evidence="2 3" key="1">
    <citation type="submission" date="2018-08" db="EMBL/GenBank/DDBJ databases">
        <title>Henriciella mobilis sp. nov., isolated from seawater.</title>
        <authorList>
            <person name="Cheng H."/>
            <person name="Wu Y.-H."/>
            <person name="Xu X.-W."/>
            <person name="Guo L.-L."/>
        </authorList>
    </citation>
    <scope>NUCLEOTIDE SEQUENCE [LARGE SCALE GENOMIC DNA]</scope>
    <source>
        <strain evidence="2 3">JN25</strain>
    </source>
</reference>
<dbReference type="SMART" id="SM00849">
    <property type="entry name" value="Lactamase_B"/>
    <property type="match status" value="1"/>
</dbReference>
<dbReference type="InterPro" id="IPR036866">
    <property type="entry name" value="RibonucZ/Hydroxyglut_hydro"/>
</dbReference>
<dbReference type="PANTHER" id="PTHR13754:SF13">
    <property type="entry name" value="METALLO-BETA-LACTAMASE SUPERFAMILY PROTEIN (AFU_ORTHOLOGUE AFUA_3G07630)"/>
    <property type="match status" value="1"/>
</dbReference>
<organism evidence="2 3">
    <name type="scientific">Henriciella mobilis</name>
    <dbReference type="NCBI Taxonomy" id="2305467"/>
    <lineage>
        <taxon>Bacteria</taxon>
        <taxon>Pseudomonadati</taxon>
        <taxon>Pseudomonadota</taxon>
        <taxon>Alphaproteobacteria</taxon>
        <taxon>Hyphomonadales</taxon>
        <taxon>Hyphomonadaceae</taxon>
        <taxon>Henriciella</taxon>
    </lineage>
</organism>
<evidence type="ECO:0000259" key="1">
    <source>
        <dbReference type="SMART" id="SM00849"/>
    </source>
</evidence>
<dbReference type="InterPro" id="IPR041712">
    <property type="entry name" value="DHPS-like_MBL-fold"/>
</dbReference>
<dbReference type="GO" id="GO:0016740">
    <property type="term" value="F:transferase activity"/>
    <property type="evidence" value="ECO:0007669"/>
    <property type="project" value="TreeGrafter"/>
</dbReference>